<gene>
    <name evidence="2" type="ORF">VMCG_03290</name>
</gene>
<protein>
    <submittedName>
        <fullName evidence="2">Uncharacterized protein</fullName>
    </submittedName>
</protein>
<proteinExistence type="predicted"/>
<feature type="compositionally biased region" description="Basic and acidic residues" evidence="1">
    <location>
        <begin position="1"/>
        <end position="21"/>
    </location>
</feature>
<evidence type="ECO:0000256" key="1">
    <source>
        <dbReference type="SAM" id="MobiDB-lite"/>
    </source>
</evidence>
<keyword evidence="3" id="KW-1185">Reference proteome</keyword>
<accession>A0A423WY83</accession>
<dbReference type="EMBL" id="LKEA01000006">
    <property type="protein sequence ID" value="ROW08420.1"/>
    <property type="molecule type" value="Genomic_DNA"/>
</dbReference>
<sequence length="62" mass="7126">MYDTRRASLRHETACDQKTDSRSLTATSTLSPSTSLVILAMQRDWKVPWNQGRHFTGIELEM</sequence>
<organism evidence="2 3">
    <name type="scientific">Cytospora schulzeri</name>
    <dbReference type="NCBI Taxonomy" id="448051"/>
    <lineage>
        <taxon>Eukaryota</taxon>
        <taxon>Fungi</taxon>
        <taxon>Dikarya</taxon>
        <taxon>Ascomycota</taxon>
        <taxon>Pezizomycotina</taxon>
        <taxon>Sordariomycetes</taxon>
        <taxon>Sordariomycetidae</taxon>
        <taxon>Diaporthales</taxon>
        <taxon>Cytosporaceae</taxon>
        <taxon>Cytospora</taxon>
    </lineage>
</organism>
<evidence type="ECO:0000313" key="3">
    <source>
        <dbReference type="Proteomes" id="UP000283895"/>
    </source>
</evidence>
<dbReference type="AlphaFoldDB" id="A0A423WY83"/>
<reference evidence="2 3" key="1">
    <citation type="submission" date="2015-09" db="EMBL/GenBank/DDBJ databases">
        <title>Host preference determinants of Valsa canker pathogens revealed by comparative genomics.</title>
        <authorList>
            <person name="Yin Z."/>
            <person name="Huang L."/>
        </authorList>
    </citation>
    <scope>NUCLEOTIDE SEQUENCE [LARGE SCALE GENOMIC DNA]</scope>
    <source>
        <strain evidence="2 3">03-1</strain>
    </source>
</reference>
<comment type="caution">
    <text evidence="2">The sequence shown here is derived from an EMBL/GenBank/DDBJ whole genome shotgun (WGS) entry which is preliminary data.</text>
</comment>
<name>A0A423WY83_9PEZI</name>
<feature type="region of interest" description="Disordered" evidence="1">
    <location>
        <begin position="1"/>
        <end position="27"/>
    </location>
</feature>
<dbReference type="Proteomes" id="UP000283895">
    <property type="component" value="Unassembled WGS sequence"/>
</dbReference>
<evidence type="ECO:0000313" key="2">
    <source>
        <dbReference type="EMBL" id="ROW08420.1"/>
    </source>
</evidence>